<accession>A0A8J2T6T9</accession>
<dbReference type="CDD" id="cd24142">
    <property type="entry name" value="ACL4-like"/>
    <property type="match status" value="1"/>
</dbReference>
<dbReference type="SUPFAM" id="SSF48452">
    <property type="entry name" value="TPR-like"/>
    <property type="match status" value="1"/>
</dbReference>
<protein>
    <submittedName>
        <fullName evidence="1">ZYBA0S03-12090g1_1</fullName>
    </submittedName>
</protein>
<evidence type="ECO:0000313" key="1">
    <source>
        <dbReference type="EMBL" id="CDF89223.1"/>
    </source>
</evidence>
<sequence>MSELESALEQTRRFLSIHDAKGALKVLKPYKKSLKSKNANNVILHQVFAEAYLEDGQLEKAYPLLTRACELDIYGEQGGSEKFFILGQATGGHDGVKLLFQGIENISKKADNTIAQEHVEKIIDGLLTAIEIWMTDLCMEENAESQCEELITKAMEISEGQSPEVWSMLGSIRISQQRYRDACHAFEYSWKFFEIKKQHLEQTINLNQAPCHEEYVQLVQPLLTLSKMCIEMGLYEVSMKILVSIKDIDEDNMESCYLEGFTLYLMSKLELFRQSHPEIHLNADNIYEFNEHFRELPLDLTNESILETIREARLALSISVKLAQNADSNDEFARELLEGSNEVLSEIGGPLDDSELINIRKGDENVALEDKDFEFEEEE</sequence>
<dbReference type="AlphaFoldDB" id="A0A8J2T6T9"/>
<keyword evidence="2" id="KW-1185">Reference proteome</keyword>
<gene>
    <name evidence="1" type="ORF">BN860_12090g</name>
</gene>
<dbReference type="OrthoDB" id="1914839at2759"/>
<dbReference type="Proteomes" id="UP000019375">
    <property type="component" value="Unassembled WGS sequence"/>
</dbReference>
<reference evidence="2" key="1">
    <citation type="journal article" date="2013" name="Genome Announc.">
        <title>Genome sequence of the food spoilage yeast Zygosaccharomyces bailii CLIB 213(T).</title>
        <authorList>
            <person name="Galeote V."/>
            <person name="Bigey F."/>
            <person name="Devillers H."/>
            <person name="Neuveglise C."/>
            <person name="Dequin S."/>
        </authorList>
    </citation>
    <scope>NUCLEOTIDE SEQUENCE [LARGE SCALE GENOMIC DNA]</scope>
    <source>
        <strain evidence="2">CLIB 213 / ATCC 58445 / CBS 680 / CCRC 21525 / NBRC 1098 / NCYC 1416 / NRRL Y-2227</strain>
    </source>
</reference>
<organism evidence="1 2">
    <name type="scientific">Zygosaccharomyces bailii (strain CLIB 213 / ATCC 58445 / CBS 680 / BCRC 21525 / NBRC 1098 / NCYC 1416 / NRRL Y-2227)</name>
    <dbReference type="NCBI Taxonomy" id="1333698"/>
    <lineage>
        <taxon>Eukaryota</taxon>
        <taxon>Fungi</taxon>
        <taxon>Dikarya</taxon>
        <taxon>Ascomycota</taxon>
        <taxon>Saccharomycotina</taxon>
        <taxon>Saccharomycetes</taxon>
        <taxon>Saccharomycetales</taxon>
        <taxon>Saccharomycetaceae</taxon>
        <taxon>Zygosaccharomyces</taxon>
    </lineage>
</organism>
<proteinExistence type="predicted"/>
<dbReference type="InterPro" id="IPR011990">
    <property type="entry name" value="TPR-like_helical_dom_sf"/>
</dbReference>
<dbReference type="EMBL" id="HG316456">
    <property type="protein sequence ID" value="CDF89223.1"/>
    <property type="molecule type" value="Genomic_DNA"/>
</dbReference>
<name>A0A8J2T6T9_ZYGB2</name>
<evidence type="ECO:0000313" key="2">
    <source>
        <dbReference type="Proteomes" id="UP000019375"/>
    </source>
</evidence>
<dbReference type="Gene3D" id="1.25.40.10">
    <property type="entry name" value="Tetratricopeptide repeat domain"/>
    <property type="match status" value="1"/>
</dbReference>